<comment type="caution">
    <text evidence="4">The sequence shown here is derived from an EMBL/GenBank/DDBJ whole genome shotgun (WGS) entry which is preliminary data.</text>
</comment>
<dbReference type="InterPro" id="IPR019734">
    <property type="entry name" value="TPR_rpt"/>
</dbReference>
<dbReference type="PROSITE" id="PS51257">
    <property type="entry name" value="PROKAR_LIPOPROTEIN"/>
    <property type="match status" value="1"/>
</dbReference>
<keyword evidence="1" id="KW-0802">TPR repeat</keyword>
<evidence type="ECO:0000313" key="4">
    <source>
        <dbReference type="EMBL" id="TWJ07060.1"/>
    </source>
</evidence>
<protein>
    <submittedName>
        <fullName evidence="4">Tetratricopeptide repeat protein</fullName>
    </submittedName>
</protein>
<evidence type="ECO:0000256" key="1">
    <source>
        <dbReference type="PROSITE-ProRule" id="PRU00339"/>
    </source>
</evidence>
<dbReference type="InterPro" id="IPR011990">
    <property type="entry name" value="TPR-like_helical_dom_sf"/>
</dbReference>
<accession>A0A562UN66</accession>
<dbReference type="PROSITE" id="PS50005">
    <property type="entry name" value="TPR"/>
    <property type="match status" value="1"/>
</dbReference>
<feature type="chain" id="PRO_5022120509" evidence="3">
    <location>
        <begin position="27"/>
        <end position="268"/>
    </location>
</feature>
<dbReference type="Gene3D" id="1.25.40.10">
    <property type="entry name" value="Tetratricopeptide repeat domain"/>
    <property type="match status" value="1"/>
</dbReference>
<dbReference type="PROSITE" id="PS50293">
    <property type="entry name" value="TPR_REGION"/>
    <property type="match status" value="1"/>
</dbReference>
<feature type="region of interest" description="Disordered" evidence="2">
    <location>
        <begin position="211"/>
        <end position="268"/>
    </location>
</feature>
<proteinExistence type="predicted"/>
<reference evidence="4 5" key="1">
    <citation type="submission" date="2019-07" db="EMBL/GenBank/DDBJ databases">
        <title>Genomic Encyclopedia of Archaeal and Bacterial Type Strains, Phase II (KMG-II): from individual species to whole genera.</title>
        <authorList>
            <person name="Goeker M."/>
        </authorList>
    </citation>
    <scope>NUCLEOTIDE SEQUENCE [LARGE SCALE GENOMIC DNA]</scope>
    <source>
        <strain evidence="4 5">ATCC BAA-2084</strain>
    </source>
</reference>
<evidence type="ECO:0000256" key="3">
    <source>
        <dbReference type="SAM" id="SignalP"/>
    </source>
</evidence>
<dbReference type="Pfam" id="PF13432">
    <property type="entry name" value="TPR_16"/>
    <property type="match status" value="1"/>
</dbReference>
<dbReference type="SMART" id="SM00028">
    <property type="entry name" value="TPR"/>
    <property type="match status" value="1"/>
</dbReference>
<dbReference type="STRING" id="476157.GCA_001663155_01282"/>
<keyword evidence="5" id="KW-1185">Reference proteome</keyword>
<dbReference type="SUPFAM" id="SSF48452">
    <property type="entry name" value="TPR-like"/>
    <property type="match status" value="1"/>
</dbReference>
<dbReference type="RefSeq" id="WP_067598796.1">
    <property type="nucleotide sequence ID" value="NZ_CP015963.1"/>
</dbReference>
<gene>
    <name evidence="4" type="ORF">JN10_2608</name>
</gene>
<sequence>MKQIYRTSCCIAAALALGGCQSFVNALGFGPKPAQTEQRAEVFGSEELQKGRLALEQGNIASAIQQFRLAALNESHAADAFNGLGVSYARLGRADLAERYFQAAVKVDPSNPKYAANLSRFYQSPLGNSARALAMREAKTQALLAQAEKTAVEEGLIEPEIDDRGAVAISTPAPAQVERVSENEVAIAPAAKTDTPAARQPVRQAEIQIRSAPQPEAAASRVSQDSQTAIAEPRRARITVSRGGPRWSASPRSRNYPVRISLRRGSED</sequence>
<organism evidence="4 5">
    <name type="scientific">Altererythrobacter ishigakiensis</name>
    <dbReference type="NCBI Taxonomy" id="476157"/>
    <lineage>
        <taxon>Bacteria</taxon>
        <taxon>Pseudomonadati</taxon>
        <taxon>Pseudomonadota</taxon>
        <taxon>Alphaproteobacteria</taxon>
        <taxon>Sphingomonadales</taxon>
        <taxon>Erythrobacteraceae</taxon>
        <taxon>Altererythrobacter</taxon>
    </lineage>
</organism>
<dbReference type="EMBL" id="VLLK01000002">
    <property type="protein sequence ID" value="TWJ07060.1"/>
    <property type="molecule type" value="Genomic_DNA"/>
</dbReference>
<feature type="signal peptide" evidence="3">
    <location>
        <begin position="1"/>
        <end position="26"/>
    </location>
</feature>
<feature type="repeat" description="TPR" evidence="1">
    <location>
        <begin position="78"/>
        <end position="111"/>
    </location>
</feature>
<dbReference type="OrthoDB" id="7190835at2"/>
<keyword evidence="3" id="KW-0732">Signal</keyword>
<dbReference type="AlphaFoldDB" id="A0A562UN66"/>
<name>A0A562UN66_9SPHN</name>
<evidence type="ECO:0000256" key="2">
    <source>
        <dbReference type="SAM" id="MobiDB-lite"/>
    </source>
</evidence>
<dbReference type="Proteomes" id="UP000320547">
    <property type="component" value="Unassembled WGS sequence"/>
</dbReference>
<evidence type="ECO:0000313" key="5">
    <source>
        <dbReference type="Proteomes" id="UP000320547"/>
    </source>
</evidence>